<accession>A0A811YVF5</accession>
<gene>
    <name evidence="2" type="ORF">NYPRO_LOCUS13427</name>
</gene>
<feature type="region of interest" description="Disordered" evidence="1">
    <location>
        <begin position="25"/>
        <end position="66"/>
    </location>
</feature>
<feature type="compositionally biased region" description="Polar residues" evidence="1">
    <location>
        <begin position="142"/>
        <end position="152"/>
    </location>
</feature>
<keyword evidence="3" id="KW-1185">Reference proteome</keyword>
<comment type="caution">
    <text evidence="2">The sequence shown here is derived from an EMBL/GenBank/DDBJ whole genome shotgun (WGS) entry which is preliminary data.</text>
</comment>
<protein>
    <submittedName>
        <fullName evidence="2">(raccoon dog) hypothetical protein</fullName>
    </submittedName>
</protein>
<feature type="region of interest" description="Disordered" evidence="1">
    <location>
        <begin position="108"/>
        <end position="152"/>
    </location>
</feature>
<evidence type="ECO:0000313" key="3">
    <source>
        <dbReference type="Proteomes" id="UP000645828"/>
    </source>
</evidence>
<evidence type="ECO:0000313" key="2">
    <source>
        <dbReference type="EMBL" id="CAD7680635.1"/>
    </source>
</evidence>
<dbReference type="AlphaFoldDB" id="A0A811YVF5"/>
<organism evidence="2 3">
    <name type="scientific">Nyctereutes procyonoides</name>
    <name type="common">Raccoon dog</name>
    <name type="synonym">Canis procyonoides</name>
    <dbReference type="NCBI Taxonomy" id="34880"/>
    <lineage>
        <taxon>Eukaryota</taxon>
        <taxon>Metazoa</taxon>
        <taxon>Chordata</taxon>
        <taxon>Craniata</taxon>
        <taxon>Vertebrata</taxon>
        <taxon>Euteleostomi</taxon>
        <taxon>Mammalia</taxon>
        <taxon>Eutheria</taxon>
        <taxon>Laurasiatheria</taxon>
        <taxon>Carnivora</taxon>
        <taxon>Caniformia</taxon>
        <taxon>Canidae</taxon>
        <taxon>Nyctereutes</taxon>
    </lineage>
</organism>
<dbReference type="EMBL" id="CAJHUB010000749">
    <property type="protein sequence ID" value="CAD7680635.1"/>
    <property type="molecule type" value="Genomic_DNA"/>
</dbReference>
<proteinExistence type="predicted"/>
<dbReference type="Proteomes" id="UP000645828">
    <property type="component" value="Unassembled WGS sequence"/>
</dbReference>
<name>A0A811YVF5_NYCPR</name>
<sequence>MMPAAESKPRYMVVRPLNHCPDLEEPPAPLGALEAELDPPTGYRAHPYKVHGGQTSESLSDLEEPPAPLGALEAEQAPLPAMELMDILEQPPHSSKTRYMVVRPLNHCPALEEPPAPSSTTEEEHAQTRAIKVTEVPEQPPVSVQEQASDPE</sequence>
<evidence type="ECO:0000256" key="1">
    <source>
        <dbReference type="SAM" id="MobiDB-lite"/>
    </source>
</evidence>
<reference evidence="2" key="1">
    <citation type="submission" date="2020-12" db="EMBL/GenBank/DDBJ databases">
        <authorList>
            <consortium name="Molecular Ecology Group"/>
        </authorList>
    </citation>
    <scope>NUCLEOTIDE SEQUENCE</scope>
    <source>
        <strain evidence="2">TBG_1078</strain>
    </source>
</reference>